<evidence type="ECO:0000313" key="1">
    <source>
        <dbReference type="EMBL" id="KAH9365192.1"/>
    </source>
</evidence>
<dbReference type="VEuPathDB" id="VectorBase:HLOH_063764"/>
<keyword evidence="2" id="KW-1185">Reference proteome</keyword>
<dbReference type="InterPro" id="IPR012337">
    <property type="entry name" value="RNaseH-like_sf"/>
</dbReference>
<gene>
    <name evidence="1" type="ORF">HPB48_012848</name>
</gene>
<evidence type="ECO:0000313" key="2">
    <source>
        <dbReference type="Proteomes" id="UP000821853"/>
    </source>
</evidence>
<comment type="caution">
    <text evidence="1">The sequence shown here is derived from an EMBL/GenBank/DDBJ whole genome shotgun (WGS) entry which is preliminary data.</text>
</comment>
<evidence type="ECO:0008006" key="3">
    <source>
        <dbReference type="Google" id="ProtNLM"/>
    </source>
</evidence>
<organism evidence="1 2">
    <name type="scientific">Haemaphysalis longicornis</name>
    <name type="common">Bush tick</name>
    <dbReference type="NCBI Taxonomy" id="44386"/>
    <lineage>
        <taxon>Eukaryota</taxon>
        <taxon>Metazoa</taxon>
        <taxon>Ecdysozoa</taxon>
        <taxon>Arthropoda</taxon>
        <taxon>Chelicerata</taxon>
        <taxon>Arachnida</taxon>
        <taxon>Acari</taxon>
        <taxon>Parasitiformes</taxon>
        <taxon>Ixodida</taxon>
        <taxon>Ixodoidea</taxon>
        <taxon>Ixodidae</taxon>
        <taxon>Haemaphysalinae</taxon>
        <taxon>Haemaphysalis</taxon>
    </lineage>
</organism>
<dbReference type="InterPro" id="IPR036397">
    <property type="entry name" value="RNaseH_sf"/>
</dbReference>
<name>A0A9J6FSC1_HAELO</name>
<reference evidence="1 2" key="1">
    <citation type="journal article" date="2020" name="Cell">
        <title>Large-Scale Comparative Analyses of Tick Genomes Elucidate Their Genetic Diversity and Vector Capacities.</title>
        <authorList>
            <consortium name="Tick Genome and Microbiome Consortium (TIGMIC)"/>
            <person name="Jia N."/>
            <person name="Wang J."/>
            <person name="Shi W."/>
            <person name="Du L."/>
            <person name="Sun Y."/>
            <person name="Zhan W."/>
            <person name="Jiang J.F."/>
            <person name="Wang Q."/>
            <person name="Zhang B."/>
            <person name="Ji P."/>
            <person name="Bell-Sakyi L."/>
            <person name="Cui X.M."/>
            <person name="Yuan T.T."/>
            <person name="Jiang B.G."/>
            <person name="Yang W.F."/>
            <person name="Lam T.T."/>
            <person name="Chang Q.C."/>
            <person name="Ding S.J."/>
            <person name="Wang X.J."/>
            <person name="Zhu J.G."/>
            <person name="Ruan X.D."/>
            <person name="Zhao L."/>
            <person name="Wei J.T."/>
            <person name="Ye R.Z."/>
            <person name="Que T.C."/>
            <person name="Du C.H."/>
            <person name="Zhou Y.H."/>
            <person name="Cheng J.X."/>
            <person name="Dai P.F."/>
            <person name="Guo W.B."/>
            <person name="Han X.H."/>
            <person name="Huang E.J."/>
            <person name="Li L.F."/>
            <person name="Wei W."/>
            <person name="Gao Y.C."/>
            <person name="Liu J.Z."/>
            <person name="Shao H.Z."/>
            <person name="Wang X."/>
            <person name="Wang C.C."/>
            <person name="Yang T.C."/>
            <person name="Huo Q.B."/>
            <person name="Li W."/>
            <person name="Chen H.Y."/>
            <person name="Chen S.E."/>
            <person name="Zhou L.G."/>
            <person name="Ni X.B."/>
            <person name="Tian J.H."/>
            <person name="Sheng Y."/>
            <person name="Liu T."/>
            <person name="Pan Y.S."/>
            <person name="Xia L.Y."/>
            <person name="Li J."/>
            <person name="Zhao F."/>
            <person name="Cao W.C."/>
        </authorList>
    </citation>
    <scope>NUCLEOTIDE SEQUENCE [LARGE SCALE GENOMIC DNA]</scope>
    <source>
        <strain evidence="1">HaeL-2018</strain>
    </source>
</reference>
<sequence length="75" mass="8100">MRHCPSHTTDNGLRNPMGTIVTDSQEAYRSISNGLGSPHTLAVFRTISDIHPLPQINLVWAPAHAGMEGNDAAHD</sequence>
<dbReference type="Gene3D" id="3.30.420.10">
    <property type="entry name" value="Ribonuclease H-like superfamily/Ribonuclease H"/>
    <property type="match status" value="1"/>
</dbReference>
<proteinExistence type="predicted"/>
<dbReference type="GO" id="GO:0003676">
    <property type="term" value="F:nucleic acid binding"/>
    <property type="evidence" value="ECO:0007669"/>
    <property type="project" value="InterPro"/>
</dbReference>
<protein>
    <recommendedName>
        <fullName evidence="3">RNase H type-1 domain-containing protein</fullName>
    </recommendedName>
</protein>
<accession>A0A9J6FSC1</accession>
<dbReference type="EMBL" id="JABSTR010000003">
    <property type="protein sequence ID" value="KAH9365192.1"/>
    <property type="molecule type" value="Genomic_DNA"/>
</dbReference>
<dbReference type="AlphaFoldDB" id="A0A9J6FSC1"/>
<dbReference type="SUPFAM" id="SSF53098">
    <property type="entry name" value="Ribonuclease H-like"/>
    <property type="match status" value="1"/>
</dbReference>
<dbReference type="Proteomes" id="UP000821853">
    <property type="component" value="Unassembled WGS sequence"/>
</dbReference>